<accession>A0A2P8D671</accession>
<name>A0A2P8D671_9BACT</name>
<keyword evidence="1" id="KW-1133">Transmembrane helix</keyword>
<feature type="transmembrane region" description="Helical" evidence="1">
    <location>
        <begin position="49"/>
        <end position="75"/>
    </location>
</feature>
<keyword evidence="1" id="KW-0812">Transmembrane</keyword>
<comment type="caution">
    <text evidence="2">The sequence shown here is derived from an EMBL/GenBank/DDBJ whole genome shotgun (WGS) entry which is preliminary data.</text>
</comment>
<gene>
    <name evidence="2" type="ORF">B0I18_103273</name>
</gene>
<evidence type="ECO:0000313" key="2">
    <source>
        <dbReference type="EMBL" id="PSK92691.1"/>
    </source>
</evidence>
<proteinExistence type="predicted"/>
<keyword evidence="3" id="KW-1185">Reference proteome</keyword>
<feature type="transmembrane region" description="Helical" evidence="1">
    <location>
        <begin position="21"/>
        <end position="43"/>
    </location>
</feature>
<sequence length="185" mass="20623">MFFFGQMKLREKGVDRMLAKNGIAGARVFYSPVGVWFLLVALLGVAGLWIFLSVAVSLVGITAVTVYLAISFLLYTKRSHSFALTSEALFVIQPRFPFRLYQRYALKDIRLATFAVIRGSFLLRLFVFGDVYALRLELSTGEVYTYACAGLQPDAFDENFTENTLDGLCNSLEAKGVPVHWPAGL</sequence>
<evidence type="ECO:0000313" key="3">
    <source>
        <dbReference type="Proteomes" id="UP000240572"/>
    </source>
</evidence>
<protein>
    <submittedName>
        <fullName evidence="2">Uncharacterized protein</fullName>
    </submittedName>
</protein>
<dbReference type="OrthoDB" id="9884110at2"/>
<dbReference type="Proteomes" id="UP000240572">
    <property type="component" value="Unassembled WGS sequence"/>
</dbReference>
<reference evidence="2 3" key="1">
    <citation type="submission" date="2018-03" db="EMBL/GenBank/DDBJ databases">
        <title>Genomic Encyclopedia of Type Strains, Phase III (KMG-III): the genomes of soil and plant-associated and newly described type strains.</title>
        <authorList>
            <person name="Whitman W."/>
        </authorList>
    </citation>
    <scope>NUCLEOTIDE SEQUENCE [LARGE SCALE GENOMIC DNA]</scope>
    <source>
        <strain evidence="2 3">CGMCC 1.12700</strain>
    </source>
</reference>
<evidence type="ECO:0000256" key="1">
    <source>
        <dbReference type="SAM" id="Phobius"/>
    </source>
</evidence>
<dbReference type="EMBL" id="PYGD01000003">
    <property type="protein sequence ID" value="PSK92691.1"/>
    <property type="molecule type" value="Genomic_DNA"/>
</dbReference>
<organism evidence="2 3">
    <name type="scientific">Taibaiella chishuiensis</name>
    <dbReference type="NCBI Taxonomy" id="1434707"/>
    <lineage>
        <taxon>Bacteria</taxon>
        <taxon>Pseudomonadati</taxon>
        <taxon>Bacteroidota</taxon>
        <taxon>Chitinophagia</taxon>
        <taxon>Chitinophagales</taxon>
        <taxon>Chitinophagaceae</taxon>
        <taxon>Taibaiella</taxon>
    </lineage>
</organism>
<dbReference type="AlphaFoldDB" id="A0A2P8D671"/>
<dbReference type="RefSeq" id="WP_106522871.1">
    <property type="nucleotide sequence ID" value="NZ_PYGD01000003.1"/>
</dbReference>
<keyword evidence="1" id="KW-0472">Membrane</keyword>